<proteinExistence type="predicted"/>
<protein>
    <submittedName>
        <fullName evidence="1">Uncharacterized protein</fullName>
    </submittedName>
</protein>
<sequence>MFKKIKGKALTEWWPKAASVTVTITGTLLAPDGSGAATVCTATALRILGVSLKSIASTDSDFASNTKIPVEVPLDDCEFEADVTGTLTTGMIGELRGLTASGTVVDATNTTNDQVTITGFISATKCRCKINEAYQYADGA</sequence>
<gene>
    <name evidence="1" type="ORF">TM448B01995_0009</name>
</gene>
<dbReference type="AlphaFoldDB" id="A0A6M3XRY0"/>
<name>A0A6M3XRY0_9ZZZZ</name>
<dbReference type="EMBL" id="MT144862">
    <property type="protein sequence ID" value="QJI00587.1"/>
    <property type="molecule type" value="Genomic_DNA"/>
</dbReference>
<organism evidence="1">
    <name type="scientific">viral metagenome</name>
    <dbReference type="NCBI Taxonomy" id="1070528"/>
    <lineage>
        <taxon>unclassified sequences</taxon>
        <taxon>metagenomes</taxon>
        <taxon>organismal metagenomes</taxon>
    </lineage>
</organism>
<reference evidence="1" key="1">
    <citation type="submission" date="2020-03" db="EMBL/GenBank/DDBJ databases">
        <title>The deep terrestrial virosphere.</title>
        <authorList>
            <person name="Holmfeldt K."/>
            <person name="Nilsson E."/>
            <person name="Simone D."/>
            <person name="Lopez-Fernandez M."/>
            <person name="Wu X."/>
            <person name="de Brujin I."/>
            <person name="Lundin D."/>
            <person name="Andersson A."/>
            <person name="Bertilsson S."/>
            <person name="Dopson M."/>
        </authorList>
    </citation>
    <scope>NUCLEOTIDE SEQUENCE</scope>
    <source>
        <strain evidence="1">TM448B01995</strain>
    </source>
</reference>
<evidence type="ECO:0000313" key="1">
    <source>
        <dbReference type="EMBL" id="QJI00587.1"/>
    </source>
</evidence>
<accession>A0A6M3XRY0</accession>